<evidence type="ECO:0000313" key="3">
    <source>
        <dbReference type="EMBL" id="MCD5317053.1"/>
    </source>
</evidence>
<protein>
    <submittedName>
        <fullName evidence="3">DUF397 domain-containing protein</fullName>
    </submittedName>
</protein>
<evidence type="ECO:0000313" key="4">
    <source>
        <dbReference type="Proteomes" id="UP001138997"/>
    </source>
</evidence>
<evidence type="ECO:0000256" key="1">
    <source>
        <dbReference type="SAM" id="MobiDB-lite"/>
    </source>
</evidence>
<name>A0A9X1T4W3_9ACTN</name>
<comment type="caution">
    <text evidence="3">The sequence shown here is derived from an EMBL/GenBank/DDBJ whole genome shotgun (WGS) entry which is preliminary data.</text>
</comment>
<dbReference type="Pfam" id="PF04149">
    <property type="entry name" value="DUF397"/>
    <property type="match status" value="1"/>
</dbReference>
<reference evidence="3" key="1">
    <citation type="submission" date="2021-11" db="EMBL/GenBank/DDBJ databases">
        <title>Streptomyces corallinus and Kineosporia corallina sp. nov., two new coral-derived marine actinobacteria.</title>
        <authorList>
            <person name="Buangrab K."/>
            <person name="Sutthacheep M."/>
            <person name="Yeemin T."/>
            <person name="Harunari E."/>
            <person name="Igarashi Y."/>
            <person name="Sripreechasak P."/>
            <person name="Kanchanasin P."/>
            <person name="Tanasupawat S."/>
            <person name="Phongsopitanun W."/>
        </authorList>
    </citation>
    <scope>NUCLEOTIDE SEQUENCE</scope>
    <source>
        <strain evidence="3">JCM 31032</strain>
    </source>
</reference>
<gene>
    <name evidence="3" type="ORF">LR394_39780</name>
</gene>
<keyword evidence="4" id="KW-1185">Reference proteome</keyword>
<sequence length="96" mass="10167">MKNRIKGVAWRKSSKSNGQGACVEVAFLADGDVALRESDIPESVVITSGRNWDAFLAGVRNNEFDRPVGLAVSTPLSPTVHRDGAGETEVDANGPT</sequence>
<dbReference type="InterPro" id="IPR007278">
    <property type="entry name" value="DUF397"/>
</dbReference>
<organism evidence="3 4">
    <name type="scientific">Kineosporia babensis</name>
    <dbReference type="NCBI Taxonomy" id="499548"/>
    <lineage>
        <taxon>Bacteria</taxon>
        <taxon>Bacillati</taxon>
        <taxon>Actinomycetota</taxon>
        <taxon>Actinomycetes</taxon>
        <taxon>Kineosporiales</taxon>
        <taxon>Kineosporiaceae</taxon>
        <taxon>Kineosporia</taxon>
    </lineage>
</organism>
<feature type="domain" description="DUF397" evidence="2">
    <location>
        <begin position="9"/>
        <end position="60"/>
    </location>
</feature>
<dbReference type="Proteomes" id="UP001138997">
    <property type="component" value="Unassembled WGS sequence"/>
</dbReference>
<feature type="region of interest" description="Disordered" evidence="1">
    <location>
        <begin position="75"/>
        <end position="96"/>
    </location>
</feature>
<accession>A0A9X1T4W3</accession>
<dbReference type="EMBL" id="JAJOMB010000040">
    <property type="protein sequence ID" value="MCD5317053.1"/>
    <property type="molecule type" value="Genomic_DNA"/>
</dbReference>
<dbReference type="RefSeq" id="WP_231449905.1">
    <property type="nucleotide sequence ID" value="NZ_JAJOMB010000040.1"/>
</dbReference>
<proteinExistence type="predicted"/>
<dbReference type="AlphaFoldDB" id="A0A9X1T4W3"/>
<evidence type="ECO:0000259" key="2">
    <source>
        <dbReference type="Pfam" id="PF04149"/>
    </source>
</evidence>